<gene>
    <name evidence="4" type="ORF">HMPREF0860_0110</name>
    <name evidence="3" type="ORF">HMPREF1325_2357</name>
</gene>
<keyword evidence="2" id="KW-0812">Transmembrane</keyword>
<accession>U2MLN8</accession>
<evidence type="ECO:0000313" key="4">
    <source>
        <dbReference type="EMBL" id="ERK02565.1"/>
    </source>
</evidence>
<dbReference type="RefSeq" id="WP_021329501.1">
    <property type="nucleotide sequence ID" value="NZ_AUZJ01000009.1"/>
</dbReference>
<proteinExistence type="predicted"/>
<sequence>MKKKFVCFGVRDFCLRRNSAHLPNAFCFFLLIVNFYFVVCAASCRMSASRSSFTGMLDDIDALSEQGQDKDALSELKKAEKYVYDSWSRIGIYRRYFEMGETALAEKTLVRGLKRNPKNPEMSAVYAQFLMRSGRGAEAVKAAECLRGTRFGSVYSEAYLRELAFEKGANASEYFDKRFFSVFCDAYAGSNDAYWLRDAALICLKDGDYDTAYSIKPTDCFEPEDAFFWSLVMFDSRRFGEAAAYAEKARSLYPTSSIRSRHRVSPVEIAAVLSDSHIALSEPEEAERARRSVIAEMERNTGGMNIADENVSSLLPSLFVDSALYAEANGNDDEASRLLTDTVNAWPDYAPALIAYADFARRTSMPPSEDLQELTLRDNGLATLKMEAYDRRAKIPVSDAEYRIDRSLERINNPVLYIARLHLKYETDFSLTPDEKISDVWNELERSSVGANVYPDVIFEFALNRLLAYRRYDDAFRLFRKSIAAKYGFDASRDFWESCASSVRDMTIREAEYAAWFAAYGRLADTAIRLYEYCVYESGGGTDGKTISSLVSTPSCMNLAMIYESLASNVQALDLYAASSVRAADAMQRAEIQYRMALIYSAQGKTREALRSAGYALALVPTHARAKLLRDRLTEQNR</sequence>
<evidence type="ECO:0000313" key="5">
    <source>
        <dbReference type="Proteomes" id="UP000016412"/>
    </source>
</evidence>
<name>U2MLN8_TRESO</name>
<dbReference type="InterPro" id="IPR019734">
    <property type="entry name" value="TPR_rpt"/>
</dbReference>
<comment type="caution">
    <text evidence="3">The sequence shown here is derived from an EMBL/GenBank/DDBJ whole genome shotgun (WGS) entry which is preliminary data.</text>
</comment>
<evidence type="ECO:0000313" key="3">
    <source>
        <dbReference type="EMBL" id="ERF61624.1"/>
    </source>
</evidence>
<feature type="transmembrane region" description="Helical" evidence="2">
    <location>
        <begin position="21"/>
        <end position="39"/>
    </location>
</feature>
<keyword evidence="6" id="KW-1185">Reference proteome</keyword>
<keyword evidence="2" id="KW-1133">Transmembrane helix</keyword>
<dbReference type="EMBL" id="AVQI01000050">
    <property type="protein sequence ID" value="ERK02565.1"/>
    <property type="molecule type" value="Genomic_DNA"/>
</dbReference>
<organism evidence="3 5">
    <name type="scientific">Treponema socranskii subsp. socranskii VPI DR56BR1116 = ATCC 35536</name>
    <dbReference type="NCBI Taxonomy" id="1125725"/>
    <lineage>
        <taxon>Bacteria</taxon>
        <taxon>Pseudomonadati</taxon>
        <taxon>Spirochaetota</taxon>
        <taxon>Spirochaetia</taxon>
        <taxon>Spirochaetales</taxon>
        <taxon>Treponemataceae</taxon>
        <taxon>Treponema</taxon>
    </lineage>
</organism>
<dbReference type="Gene3D" id="1.25.40.10">
    <property type="entry name" value="Tetratricopeptide repeat domain"/>
    <property type="match status" value="3"/>
</dbReference>
<dbReference type="InterPro" id="IPR011990">
    <property type="entry name" value="TPR-like_helical_dom_sf"/>
</dbReference>
<dbReference type="PROSITE" id="PS50005">
    <property type="entry name" value="TPR"/>
    <property type="match status" value="1"/>
</dbReference>
<reference evidence="5 6" key="1">
    <citation type="submission" date="2013-08" db="EMBL/GenBank/DDBJ databases">
        <authorList>
            <person name="Durkin A.S."/>
            <person name="Haft D.R."/>
            <person name="McCorrison J."/>
            <person name="Torralba M."/>
            <person name="Gillis M."/>
            <person name="Haft D.H."/>
            <person name="Methe B."/>
            <person name="Sutton G."/>
            <person name="Nelson K.E."/>
        </authorList>
    </citation>
    <scope>NUCLEOTIDE SEQUENCE [LARGE SCALE GENOMIC DNA]</scope>
    <source>
        <strain evidence="4 6">ATCC 35536</strain>
        <strain evidence="3 5">VPI DR56BR1116</strain>
    </source>
</reference>
<dbReference type="AlphaFoldDB" id="U2MLN8"/>
<dbReference type="EMBL" id="AUZJ01000009">
    <property type="protein sequence ID" value="ERF61624.1"/>
    <property type="molecule type" value="Genomic_DNA"/>
</dbReference>
<dbReference type="eggNOG" id="COG0457">
    <property type="taxonomic scope" value="Bacteria"/>
</dbReference>
<dbReference type="SMART" id="SM00028">
    <property type="entry name" value="TPR"/>
    <property type="match status" value="2"/>
</dbReference>
<evidence type="ECO:0000256" key="2">
    <source>
        <dbReference type="SAM" id="Phobius"/>
    </source>
</evidence>
<dbReference type="PATRIC" id="fig|1125725.3.peg.424"/>
<dbReference type="Proteomes" id="UP000016412">
    <property type="component" value="Unassembled WGS sequence"/>
</dbReference>
<dbReference type="SUPFAM" id="SSF48452">
    <property type="entry name" value="TPR-like"/>
    <property type="match status" value="2"/>
</dbReference>
<keyword evidence="2" id="KW-0472">Membrane</keyword>
<evidence type="ECO:0000256" key="1">
    <source>
        <dbReference type="PROSITE-ProRule" id="PRU00339"/>
    </source>
</evidence>
<keyword evidence="1" id="KW-0802">TPR repeat</keyword>
<dbReference type="OrthoDB" id="354167at2"/>
<dbReference type="STRING" id="1125725.HMPREF1325_2357"/>
<evidence type="ECO:0000313" key="6">
    <source>
        <dbReference type="Proteomes" id="UP000016646"/>
    </source>
</evidence>
<dbReference type="Proteomes" id="UP000016646">
    <property type="component" value="Unassembled WGS sequence"/>
</dbReference>
<protein>
    <submittedName>
        <fullName evidence="3">Tetratricopeptide repeat protein</fullName>
    </submittedName>
</protein>
<feature type="repeat" description="TPR" evidence="1">
    <location>
        <begin position="590"/>
        <end position="623"/>
    </location>
</feature>